<feature type="transmembrane region" description="Helical" evidence="1">
    <location>
        <begin position="12"/>
        <end position="34"/>
    </location>
</feature>
<dbReference type="RefSeq" id="WP_110447688.1">
    <property type="nucleotide sequence ID" value="NZ_CP132381.1"/>
</dbReference>
<feature type="transmembrane region" description="Helical" evidence="1">
    <location>
        <begin position="54"/>
        <end position="75"/>
    </location>
</feature>
<comment type="caution">
    <text evidence="2">The sequence shown here is derived from an EMBL/GenBank/DDBJ whole genome shotgun (WGS) entry which is preliminary data.</text>
</comment>
<reference evidence="2 3" key="1">
    <citation type="submission" date="2018-05" db="EMBL/GenBank/DDBJ databases">
        <title>Reference genomes for bee gut microbiota database.</title>
        <authorList>
            <person name="Ellegaard K.M."/>
        </authorList>
    </citation>
    <scope>NUCLEOTIDE SEQUENCE [LARGE SCALE GENOMIC DNA]</scope>
    <source>
        <strain evidence="2 3">ESL0172</strain>
    </source>
</reference>
<name>A0A2V4DNT4_9GAMM</name>
<dbReference type="EMBL" id="QGLO01000004">
    <property type="protein sequence ID" value="PXY91755.1"/>
    <property type="molecule type" value="Genomic_DNA"/>
</dbReference>
<evidence type="ECO:0000313" key="3">
    <source>
        <dbReference type="Proteomes" id="UP000247673"/>
    </source>
</evidence>
<organism evidence="2 3">
    <name type="scientific">Gilliamella apis</name>
    <dbReference type="NCBI Taxonomy" id="1970738"/>
    <lineage>
        <taxon>Bacteria</taxon>
        <taxon>Pseudomonadati</taxon>
        <taxon>Pseudomonadota</taxon>
        <taxon>Gammaproteobacteria</taxon>
        <taxon>Orbales</taxon>
        <taxon>Orbaceae</taxon>
        <taxon>Gilliamella</taxon>
    </lineage>
</organism>
<evidence type="ECO:0000256" key="1">
    <source>
        <dbReference type="SAM" id="Phobius"/>
    </source>
</evidence>
<dbReference type="AlphaFoldDB" id="A0A2V4DNT4"/>
<evidence type="ECO:0000313" key="2">
    <source>
        <dbReference type="EMBL" id="PXY91755.1"/>
    </source>
</evidence>
<sequence length="88" mass="9682">MPIKDPNNINWTVVVYLLFITLLGSLASYYYHIMNGDTFRIGTLLGASYFNLDFKLAGGVAGLAGWSGATLIKALEERLIKKARGNDQ</sequence>
<keyword evidence="1" id="KW-1133">Transmembrane helix</keyword>
<keyword evidence="1" id="KW-0812">Transmembrane</keyword>
<keyword evidence="1" id="KW-0472">Membrane</keyword>
<protein>
    <submittedName>
        <fullName evidence="2">Holin</fullName>
    </submittedName>
</protein>
<accession>A0A2V4DNT4</accession>
<dbReference type="Proteomes" id="UP000247673">
    <property type="component" value="Unassembled WGS sequence"/>
</dbReference>
<proteinExistence type="predicted"/>
<keyword evidence="3" id="KW-1185">Reference proteome</keyword>
<gene>
    <name evidence="2" type="ORF">DKK78_05400</name>
</gene>
<dbReference type="OrthoDB" id="6487448at2"/>